<dbReference type="RefSeq" id="WP_284296498.1">
    <property type="nucleotide sequence ID" value="NZ_BSSV01000002.1"/>
</dbReference>
<dbReference type="InterPro" id="IPR006680">
    <property type="entry name" value="Amidohydro-rel"/>
</dbReference>
<gene>
    <name evidence="3" type="ORF">tloyanaT_10630</name>
</gene>
<proteinExistence type="predicted"/>
<evidence type="ECO:0000259" key="2">
    <source>
        <dbReference type="Pfam" id="PF04909"/>
    </source>
</evidence>
<dbReference type="InterPro" id="IPR032466">
    <property type="entry name" value="Metal_Hydrolase"/>
</dbReference>
<reference evidence="3 4" key="1">
    <citation type="submission" date="2023-03" db="EMBL/GenBank/DDBJ databases">
        <title>Thalassotalea loyana LMG 22536T draft genome sequence.</title>
        <authorList>
            <person name="Sawabe T."/>
        </authorList>
    </citation>
    <scope>NUCLEOTIDE SEQUENCE [LARGE SCALE GENOMIC DNA]</scope>
    <source>
        <strain evidence="3 4">LMG 22536</strain>
    </source>
</reference>
<evidence type="ECO:0000313" key="4">
    <source>
        <dbReference type="Proteomes" id="UP001157134"/>
    </source>
</evidence>
<dbReference type="Gene3D" id="3.20.20.140">
    <property type="entry name" value="Metal-dependent hydrolases"/>
    <property type="match status" value="1"/>
</dbReference>
<dbReference type="PANTHER" id="PTHR21240">
    <property type="entry name" value="2-AMINO-3-CARBOXYLMUCONATE-6-SEMIALDEHYDE DECARBOXYLASE"/>
    <property type="match status" value="1"/>
</dbReference>
<comment type="caution">
    <text evidence="3">The sequence shown here is derived from an EMBL/GenBank/DDBJ whole genome shotgun (WGS) entry which is preliminary data.</text>
</comment>
<protein>
    <recommendedName>
        <fullName evidence="2">Amidohydrolase-related domain-containing protein</fullName>
    </recommendedName>
</protein>
<accession>A0ABQ6HD35</accession>
<keyword evidence="1" id="KW-0456">Lyase</keyword>
<feature type="domain" description="Amidohydrolase-related" evidence="2">
    <location>
        <begin position="98"/>
        <end position="345"/>
    </location>
</feature>
<dbReference type="InterPro" id="IPR032465">
    <property type="entry name" value="ACMSD"/>
</dbReference>
<sequence>MDKKASYSKINAHGHLLPYPDQVPDFMREKKYFWVDEQKKFMHQNDWRRPITDASFFLNEKLEWMAKHGIDHEVILNLSQLYCNGIGEQDTFDILQFQNDFNAQVQYEHARRFTTGFVVQPAYIDQALKEIERCVEQHNMRLLCLSTHYLSSSGEWLSVADKTVEPIWQLADHYGLAVELHPYDAGKMVNLNDIFWRNHLVWMMAQTADTFLMFALNGFAQKYPNVRTCFAHGAMLAQANVARVNQGMVGRPDLFPNTHDVKDTIGAKNVYFDSLVHDPLTLEMMIKRVGSSQILWGVDDPYPLGEMETVPGCYPGVLLDELEKDQVITASEKQYMMSTNSLAWLNLKP</sequence>
<keyword evidence="4" id="KW-1185">Reference proteome</keyword>
<dbReference type="SUPFAM" id="SSF51556">
    <property type="entry name" value="Metallo-dependent hydrolases"/>
    <property type="match status" value="1"/>
</dbReference>
<name>A0ABQ6HD35_9GAMM</name>
<evidence type="ECO:0000313" key="3">
    <source>
        <dbReference type="EMBL" id="GLX84811.1"/>
    </source>
</evidence>
<dbReference type="Pfam" id="PF04909">
    <property type="entry name" value="Amidohydro_2"/>
    <property type="match status" value="1"/>
</dbReference>
<organism evidence="3 4">
    <name type="scientific">Thalassotalea loyana</name>
    <dbReference type="NCBI Taxonomy" id="280483"/>
    <lineage>
        <taxon>Bacteria</taxon>
        <taxon>Pseudomonadati</taxon>
        <taxon>Pseudomonadota</taxon>
        <taxon>Gammaproteobacteria</taxon>
        <taxon>Alteromonadales</taxon>
        <taxon>Colwelliaceae</taxon>
        <taxon>Thalassotalea</taxon>
    </lineage>
</organism>
<dbReference type="EMBL" id="BSSV01000002">
    <property type="protein sequence ID" value="GLX84811.1"/>
    <property type="molecule type" value="Genomic_DNA"/>
</dbReference>
<dbReference type="Proteomes" id="UP001157134">
    <property type="component" value="Unassembled WGS sequence"/>
</dbReference>
<dbReference type="PANTHER" id="PTHR21240:SF28">
    <property type="entry name" value="ISO-OROTATE DECARBOXYLASE (EUROFUNG)"/>
    <property type="match status" value="1"/>
</dbReference>
<evidence type="ECO:0000256" key="1">
    <source>
        <dbReference type="ARBA" id="ARBA00023239"/>
    </source>
</evidence>